<dbReference type="AlphaFoldDB" id="A0A2W1NEJ5"/>
<gene>
    <name evidence="2" type="ORF">DNU06_13140</name>
</gene>
<keyword evidence="1" id="KW-0812">Transmembrane</keyword>
<comment type="caution">
    <text evidence="2">The sequence shown here is derived from an EMBL/GenBank/DDBJ whole genome shotgun (WGS) entry which is preliminary data.</text>
</comment>
<evidence type="ECO:0000256" key="1">
    <source>
        <dbReference type="SAM" id="Phobius"/>
    </source>
</evidence>
<sequence length="61" mass="7163">MRSSATVKIFIVFLILLVGWFFIRVARLLFPILLIAIVIGLIWDWAYPKKGSDEFDDYEEL</sequence>
<proteinExistence type="predicted"/>
<dbReference type="Proteomes" id="UP000249248">
    <property type="component" value="Unassembled WGS sequence"/>
</dbReference>
<accession>A0A2W1NEJ5</accession>
<dbReference type="EMBL" id="QKSB01000008">
    <property type="protein sequence ID" value="PZE16486.1"/>
    <property type="molecule type" value="Genomic_DNA"/>
</dbReference>
<reference evidence="2 3" key="1">
    <citation type="submission" date="2018-06" db="EMBL/GenBank/DDBJ databases">
        <title>The draft genome sequence of Crocinitomix sp. SM1701.</title>
        <authorList>
            <person name="Zhang X."/>
        </authorList>
    </citation>
    <scope>NUCLEOTIDE SEQUENCE [LARGE SCALE GENOMIC DNA]</scope>
    <source>
        <strain evidence="2 3">SM1701</strain>
    </source>
</reference>
<keyword evidence="1" id="KW-0472">Membrane</keyword>
<feature type="transmembrane region" description="Helical" evidence="1">
    <location>
        <begin position="7"/>
        <end position="23"/>
    </location>
</feature>
<organism evidence="2 3">
    <name type="scientific">Putridiphycobacter roseus</name>
    <dbReference type="NCBI Taxonomy" id="2219161"/>
    <lineage>
        <taxon>Bacteria</taxon>
        <taxon>Pseudomonadati</taxon>
        <taxon>Bacteroidota</taxon>
        <taxon>Flavobacteriia</taxon>
        <taxon>Flavobacteriales</taxon>
        <taxon>Crocinitomicaceae</taxon>
        <taxon>Putridiphycobacter</taxon>
    </lineage>
</organism>
<feature type="transmembrane region" description="Helical" evidence="1">
    <location>
        <begin position="29"/>
        <end position="47"/>
    </location>
</feature>
<protein>
    <submittedName>
        <fullName evidence="2">Uncharacterized protein</fullName>
    </submittedName>
</protein>
<evidence type="ECO:0000313" key="3">
    <source>
        <dbReference type="Proteomes" id="UP000249248"/>
    </source>
</evidence>
<evidence type="ECO:0000313" key="2">
    <source>
        <dbReference type="EMBL" id="PZE16486.1"/>
    </source>
</evidence>
<name>A0A2W1NEJ5_9FLAO</name>
<keyword evidence="1" id="KW-1133">Transmembrane helix</keyword>
<dbReference type="RefSeq" id="WP_111063945.1">
    <property type="nucleotide sequence ID" value="NZ_JBHUCU010000005.1"/>
</dbReference>
<keyword evidence="3" id="KW-1185">Reference proteome</keyword>